<organism evidence="1 2">
    <name type="scientific">Viridothelium virens</name>
    <name type="common">Speckled blister lichen</name>
    <name type="synonym">Trypethelium virens</name>
    <dbReference type="NCBI Taxonomy" id="1048519"/>
    <lineage>
        <taxon>Eukaryota</taxon>
        <taxon>Fungi</taxon>
        <taxon>Dikarya</taxon>
        <taxon>Ascomycota</taxon>
        <taxon>Pezizomycotina</taxon>
        <taxon>Dothideomycetes</taxon>
        <taxon>Dothideomycetes incertae sedis</taxon>
        <taxon>Trypetheliales</taxon>
        <taxon>Trypetheliaceae</taxon>
        <taxon>Viridothelium</taxon>
    </lineage>
</organism>
<evidence type="ECO:0000313" key="2">
    <source>
        <dbReference type="Proteomes" id="UP000800092"/>
    </source>
</evidence>
<evidence type="ECO:0000313" key="1">
    <source>
        <dbReference type="EMBL" id="KAF2233209.1"/>
    </source>
</evidence>
<accession>A0A6A6H5S5</accession>
<protein>
    <submittedName>
        <fullName evidence="1">Uncharacterized protein</fullName>
    </submittedName>
</protein>
<dbReference type="Proteomes" id="UP000800092">
    <property type="component" value="Unassembled WGS sequence"/>
</dbReference>
<gene>
    <name evidence="1" type="ORF">EV356DRAFT_210410</name>
</gene>
<sequence>MVIVTVGHRSFIRRFSVLPADKFVETGDNKTDISFHTGILLLLSTPNYYFHDIRRPRLIGLTMLQPGPALECSKVETLDFSEPATVVLISIVADNEEASKGQKQTRKVTIGMVFRKCDPDYAQALQDFTTILDDDDGGTNISCTAAIRVARGDGVKWEWRWQDIMKMLAEEVRAGRRKDELCVEVTFLPEEHRA</sequence>
<dbReference type="AlphaFoldDB" id="A0A6A6H5S5"/>
<dbReference type="EMBL" id="ML991808">
    <property type="protein sequence ID" value="KAF2233209.1"/>
    <property type="molecule type" value="Genomic_DNA"/>
</dbReference>
<reference evidence="1" key="1">
    <citation type="journal article" date="2020" name="Stud. Mycol.">
        <title>101 Dothideomycetes genomes: a test case for predicting lifestyles and emergence of pathogens.</title>
        <authorList>
            <person name="Haridas S."/>
            <person name="Albert R."/>
            <person name="Binder M."/>
            <person name="Bloem J."/>
            <person name="Labutti K."/>
            <person name="Salamov A."/>
            <person name="Andreopoulos B."/>
            <person name="Baker S."/>
            <person name="Barry K."/>
            <person name="Bills G."/>
            <person name="Bluhm B."/>
            <person name="Cannon C."/>
            <person name="Castanera R."/>
            <person name="Culley D."/>
            <person name="Daum C."/>
            <person name="Ezra D."/>
            <person name="Gonzalez J."/>
            <person name="Henrissat B."/>
            <person name="Kuo A."/>
            <person name="Liang C."/>
            <person name="Lipzen A."/>
            <person name="Lutzoni F."/>
            <person name="Magnuson J."/>
            <person name="Mondo S."/>
            <person name="Nolan M."/>
            <person name="Ohm R."/>
            <person name="Pangilinan J."/>
            <person name="Park H.-J."/>
            <person name="Ramirez L."/>
            <person name="Alfaro M."/>
            <person name="Sun H."/>
            <person name="Tritt A."/>
            <person name="Yoshinaga Y."/>
            <person name="Zwiers L.-H."/>
            <person name="Turgeon B."/>
            <person name="Goodwin S."/>
            <person name="Spatafora J."/>
            <person name="Crous P."/>
            <person name="Grigoriev I."/>
        </authorList>
    </citation>
    <scope>NUCLEOTIDE SEQUENCE</scope>
    <source>
        <strain evidence="1">Tuck. ex Michener</strain>
    </source>
</reference>
<name>A0A6A6H5S5_VIRVR</name>
<proteinExistence type="predicted"/>
<keyword evidence="2" id="KW-1185">Reference proteome</keyword>